<gene>
    <name evidence="18" type="ORF">NMOB1V02_LOCUS9013</name>
</gene>
<dbReference type="AlphaFoldDB" id="A0A7R9BTM0"/>
<evidence type="ECO:0000256" key="5">
    <source>
        <dbReference type="ARBA" id="ARBA00022490"/>
    </source>
</evidence>
<dbReference type="InterPro" id="IPR013083">
    <property type="entry name" value="Znf_RING/FYVE/PHD"/>
</dbReference>
<dbReference type="InterPro" id="IPR011011">
    <property type="entry name" value="Znf_FYVE_PHD"/>
</dbReference>
<keyword evidence="4" id="KW-0813">Transport</keyword>
<protein>
    <recommendedName>
        <fullName evidence="17">FYVE-type domain-containing protein</fullName>
    </recommendedName>
</protein>
<dbReference type="InterPro" id="IPR015390">
    <property type="entry name" value="Rabaptin_Rab5-bd_dom"/>
</dbReference>
<name>A0A7R9BTM0_9CRUS</name>
<evidence type="ECO:0000313" key="19">
    <source>
        <dbReference type="Proteomes" id="UP000678499"/>
    </source>
</evidence>
<dbReference type="InterPro" id="IPR017455">
    <property type="entry name" value="Znf_FYVE-rel"/>
</dbReference>
<dbReference type="GO" id="GO:0008270">
    <property type="term" value="F:zinc ion binding"/>
    <property type="evidence" value="ECO:0007669"/>
    <property type="project" value="UniProtKB-KW"/>
</dbReference>
<feature type="region of interest" description="Disordered" evidence="16">
    <location>
        <begin position="317"/>
        <end position="356"/>
    </location>
</feature>
<dbReference type="InterPro" id="IPR003914">
    <property type="entry name" value="Rabaptin"/>
</dbReference>
<dbReference type="FunFam" id="1.20.5.730:FF:000005">
    <property type="entry name" value="RABaptiN (Rab effector)"/>
    <property type="match status" value="1"/>
</dbReference>
<keyword evidence="12" id="KW-0653">Protein transport</keyword>
<dbReference type="Pfam" id="PF01363">
    <property type="entry name" value="FYVE"/>
    <property type="match status" value="1"/>
</dbReference>
<dbReference type="GO" id="GO:0006897">
    <property type="term" value="P:endocytosis"/>
    <property type="evidence" value="ECO:0007669"/>
    <property type="project" value="UniProtKB-KW"/>
</dbReference>
<evidence type="ECO:0000256" key="1">
    <source>
        <dbReference type="ARBA" id="ARBA00004412"/>
    </source>
</evidence>
<feature type="domain" description="FYVE-type" evidence="17">
    <location>
        <begin position="705"/>
        <end position="763"/>
    </location>
</feature>
<keyword evidence="11" id="KW-0862">Zinc</keyword>
<evidence type="ECO:0000256" key="15">
    <source>
        <dbReference type="SAM" id="Coils"/>
    </source>
</evidence>
<keyword evidence="5" id="KW-0963">Cytoplasm</keyword>
<dbReference type="GO" id="GO:0005769">
    <property type="term" value="C:early endosome"/>
    <property type="evidence" value="ECO:0007669"/>
    <property type="project" value="UniProtKB-SubCell"/>
</dbReference>
<evidence type="ECO:0000313" key="18">
    <source>
        <dbReference type="EMBL" id="CAD7281366.1"/>
    </source>
</evidence>
<evidence type="ECO:0000256" key="16">
    <source>
        <dbReference type="SAM" id="MobiDB-lite"/>
    </source>
</evidence>
<evidence type="ECO:0000256" key="2">
    <source>
        <dbReference type="ARBA" id="ARBA00004496"/>
    </source>
</evidence>
<evidence type="ECO:0000256" key="12">
    <source>
        <dbReference type="ARBA" id="ARBA00022927"/>
    </source>
</evidence>
<feature type="compositionally biased region" description="Low complexity" evidence="16">
    <location>
        <begin position="340"/>
        <end position="351"/>
    </location>
</feature>
<proteinExistence type="inferred from homology"/>
<evidence type="ECO:0000256" key="10">
    <source>
        <dbReference type="ARBA" id="ARBA00022771"/>
    </source>
</evidence>
<dbReference type="Pfam" id="PF09311">
    <property type="entry name" value="Rab5-bind"/>
    <property type="match status" value="1"/>
</dbReference>
<evidence type="ECO:0000256" key="8">
    <source>
        <dbReference type="ARBA" id="ARBA00022723"/>
    </source>
</evidence>
<evidence type="ECO:0000256" key="3">
    <source>
        <dbReference type="ARBA" id="ARBA00006603"/>
    </source>
</evidence>
<dbReference type="EMBL" id="CAJPEX010002818">
    <property type="protein sequence ID" value="CAG0921518.1"/>
    <property type="molecule type" value="Genomic_DNA"/>
</dbReference>
<keyword evidence="6" id="KW-0597">Phosphoprotein</keyword>
<comment type="similarity">
    <text evidence="3">Belongs to the rabaptin family.</text>
</comment>
<keyword evidence="19" id="KW-1185">Reference proteome</keyword>
<evidence type="ECO:0000259" key="17">
    <source>
        <dbReference type="PROSITE" id="PS50178"/>
    </source>
</evidence>
<feature type="compositionally biased region" description="Basic and acidic residues" evidence="16">
    <location>
        <begin position="317"/>
        <end position="326"/>
    </location>
</feature>
<dbReference type="Gene3D" id="1.20.5.730">
    <property type="entry name" value="Single helix bin"/>
    <property type="match status" value="1"/>
</dbReference>
<feature type="coiled-coil region" evidence="15">
    <location>
        <begin position="271"/>
        <end position="305"/>
    </location>
</feature>
<dbReference type="InterPro" id="IPR018514">
    <property type="entry name" value="Rabaptin_CC"/>
</dbReference>
<dbReference type="PANTHER" id="PTHR31179">
    <property type="entry name" value="RAB GTPASE-BINDING EFFECTOR PROTEIN"/>
    <property type="match status" value="1"/>
</dbReference>
<keyword evidence="9" id="KW-0967">Endosome</keyword>
<organism evidence="18">
    <name type="scientific">Notodromas monacha</name>
    <dbReference type="NCBI Taxonomy" id="399045"/>
    <lineage>
        <taxon>Eukaryota</taxon>
        <taxon>Metazoa</taxon>
        <taxon>Ecdysozoa</taxon>
        <taxon>Arthropoda</taxon>
        <taxon>Crustacea</taxon>
        <taxon>Oligostraca</taxon>
        <taxon>Ostracoda</taxon>
        <taxon>Podocopa</taxon>
        <taxon>Podocopida</taxon>
        <taxon>Cypridocopina</taxon>
        <taxon>Cypridoidea</taxon>
        <taxon>Cyprididae</taxon>
        <taxon>Notodromas</taxon>
    </lineage>
</organism>
<dbReference type="SMART" id="SM00064">
    <property type="entry name" value="FYVE"/>
    <property type="match status" value="1"/>
</dbReference>
<dbReference type="OrthoDB" id="79940at2759"/>
<evidence type="ECO:0000256" key="9">
    <source>
        <dbReference type="ARBA" id="ARBA00022753"/>
    </source>
</evidence>
<feature type="coiled-coil region" evidence="15">
    <location>
        <begin position="560"/>
        <end position="605"/>
    </location>
</feature>
<feature type="coiled-coil region" evidence="15">
    <location>
        <begin position="390"/>
        <end position="509"/>
    </location>
</feature>
<feature type="coiled-coil region" evidence="15">
    <location>
        <begin position="15"/>
        <end position="49"/>
    </location>
</feature>
<dbReference type="Pfam" id="PF03528">
    <property type="entry name" value="Rabaptin"/>
    <property type="match status" value="1"/>
</dbReference>
<evidence type="ECO:0000256" key="7">
    <source>
        <dbReference type="ARBA" id="ARBA00022583"/>
    </source>
</evidence>
<evidence type="ECO:0000256" key="6">
    <source>
        <dbReference type="ARBA" id="ARBA00022553"/>
    </source>
</evidence>
<keyword evidence="10 14" id="KW-0863">Zinc-finger</keyword>
<dbReference type="Gene3D" id="3.30.40.10">
    <property type="entry name" value="Zinc/RING finger domain, C3HC4 (zinc finger)"/>
    <property type="match status" value="1"/>
</dbReference>
<keyword evidence="7" id="KW-0254">Endocytosis</keyword>
<feature type="coiled-coil region" evidence="15">
    <location>
        <begin position="206"/>
        <end position="247"/>
    </location>
</feature>
<evidence type="ECO:0000256" key="13">
    <source>
        <dbReference type="ARBA" id="ARBA00023054"/>
    </source>
</evidence>
<dbReference type="GO" id="GO:0015031">
    <property type="term" value="P:protein transport"/>
    <property type="evidence" value="ECO:0007669"/>
    <property type="project" value="UniProtKB-KW"/>
</dbReference>
<evidence type="ECO:0000256" key="14">
    <source>
        <dbReference type="PROSITE-ProRule" id="PRU00091"/>
    </source>
</evidence>
<evidence type="ECO:0000256" key="4">
    <source>
        <dbReference type="ARBA" id="ARBA00022448"/>
    </source>
</evidence>
<accession>A0A7R9BTM0</accession>
<keyword evidence="8" id="KW-0479">Metal-binding</keyword>
<dbReference type="PROSITE" id="PS50178">
    <property type="entry name" value="ZF_FYVE"/>
    <property type="match status" value="1"/>
</dbReference>
<dbReference type="GO" id="GO:0005096">
    <property type="term" value="F:GTPase activator activity"/>
    <property type="evidence" value="ECO:0007669"/>
    <property type="project" value="InterPro"/>
</dbReference>
<comment type="subcellular location">
    <subcellularLocation>
        <location evidence="2">Cytoplasm</location>
    </subcellularLocation>
    <subcellularLocation>
        <location evidence="1">Early endosome</location>
    </subcellularLocation>
</comment>
<dbReference type="PANTHER" id="PTHR31179:SF7">
    <property type="entry name" value="FYVE-TYPE DOMAIN-CONTAINING PROTEIN"/>
    <property type="match status" value="1"/>
</dbReference>
<keyword evidence="13 15" id="KW-0175">Coiled coil</keyword>
<dbReference type="SUPFAM" id="SSF57903">
    <property type="entry name" value="FYVE/PHD zinc finger"/>
    <property type="match status" value="1"/>
</dbReference>
<dbReference type="GO" id="GO:0008083">
    <property type="term" value="F:growth factor activity"/>
    <property type="evidence" value="ECO:0007669"/>
    <property type="project" value="InterPro"/>
</dbReference>
<dbReference type="EMBL" id="OA884855">
    <property type="protein sequence ID" value="CAD7281366.1"/>
    <property type="molecule type" value="Genomic_DNA"/>
</dbReference>
<dbReference type="Proteomes" id="UP000678499">
    <property type="component" value="Unassembled WGS sequence"/>
</dbReference>
<feature type="coiled-coil region" evidence="15">
    <location>
        <begin position="634"/>
        <end position="668"/>
    </location>
</feature>
<sequence>METEEASKDGEAPSLEGLQSRLRLLERREEELMREKESAEEEFRINRAKFRSLFIQKEEDLKRESEELMKCREIESLLRAEIGNLQREISDVKSEVFIAQCTKENEIEMEKRKCADEIATVQRLMDERLEEVRRSLEAKYEGEIRHLREKLETYRCNANTVALDGKDQLLPSVGPSVLSVVSKTFAKTVDRIQSFQNDDSKEDRKNSHAEEDAEFVRSLAATLEQEVAALKDKLRVADEQLRVYEANQHDLLKGCRALDDLTQMHEARLSLEKERKAHNEVKELLVKANENAQKLEQNRLLERKRLLEIFSPEQLKKFDGAPKEDGEDHGDDATAQDQGNAKSASPKANPSSEEEKLVDKQILVLEKEWNLLHHEVESAREKFVKSCPMCANYEIRLQDAQKDQKAAERTTKSLEQALERYKEDLNRESRYRKEMEEKWLGLSKEYERQATELARNLDAKEKSLAAMKLQTLEWKRSVEAKLRDLVHGREAAQKELNMLRTENDNLVGKHSAHSQELQNEAINFPDSVDELHELLLKYREDLISAKVAAEALHDTLKKERRMFKDRILAEKQEKQDLEESLHHELDELKERLFILEGVQEAYEREQKSAVAMRRAMDELKIHSEDNRIKDSQLIQVLKKSAEELIAEKSRLESEVHRLQCKNSGLTQDLNNSEAVQRDFVKLSQSLQVQLEKIRSSEKEVRWQDPEDVDECNSCHASFSRSKKKHNCKHCGKVFCPECTSKSVPSGSHSKPARVCDVCHTLLVSNTAPYFSTDPPHTPD</sequence>
<reference evidence="18" key="1">
    <citation type="submission" date="2020-11" db="EMBL/GenBank/DDBJ databases">
        <authorList>
            <person name="Tran Van P."/>
        </authorList>
    </citation>
    <scope>NUCLEOTIDE SEQUENCE</scope>
</reference>
<dbReference type="CDD" id="cd15739">
    <property type="entry name" value="FYVE_RABE_unchar"/>
    <property type="match status" value="1"/>
</dbReference>
<evidence type="ECO:0000256" key="11">
    <source>
        <dbReference type="ARBA" id="ARBA00022833"/>
    </source>
</evidence>
<dbReference type="InterPro" id="IPR000306">
    <property type="entry name" value="Znf_FYVE"/>
</dbReference>